<organism evidence="1 2">
    <name type="scientific">Athelia psychrophila</name>
    <dbReference type="NCBI Taxonomy" id="1759441"/>
    <lineage>
        <taxon>Eukaryota</taxon>
        <taxon>Fungi</taxon>
        <taxon>Dikarya</taxon>
        <taxon>Basidiomycota</taxon>
        <taxon>Agaricomycotina</taxon>
        <taxon>Agaricomycetes</taxon>
        <taxon>Agaricomycetidae</taxon>
        <taxon>Atheliales</taxon>
        <taxon>Atheliaceae</taxon>
        <taxon>Athelia</taxon>
    </lineage>
</organism>
<accession>A0A166FL60</accession>
<evidence type="ECO:0000313" key="1">
    <source>
        <dbReference type="EMBL" id="KZP16924.1"/>
    </source>
</evidence>
<dbReference type="EMBL" id="KV417588">
    <property type="protein sequence ID" value="KZP16924.1"/>
    <property type="molecule type" value="Genomic_DNA"/>
</dbReference>
<reference evidence="1 2" key="1">
    <citation type="journal article" date="2016" name="Mol. Biol. Evol.">
        <title>Comparative Genomics of Early-Diverging Mushroom-Forming Fungi Provides Insights into the Origins of Lignocellulose Decay Capabilities.</title>
        <authorList>
            <person name="Nagy L.G."/>
            <person name="Riley R."/>
            <person name="Tritt A."/>
            <person name="Adam C."/>
            <person name="Daum C."/>
            <person name="Floudas D."/>
            <person name="Sun H."/>
            <person name="Yadav J.S."/>
            <person name="Pangilinan J."/>
            <person name="Larsson K.H."/>
            <person name="Matsuura K."/>
            <person name="Barry K."/>
            <person name="Labutti K."/>
            <person name="Kuo R."/>
            <person name="Ohm R.A."/>
            <person name="Bhattacharya S.S."/>
            <person name="Shirouzu T."/>
            <person name="Yoshinaga Y."/>
            <person name="Martin F.M."/>
            <person name="Grigoriev I.V."/>
            <person name="Hibbett D.S."/>
        </authorList>
    </citation>
    <scope>NUCLEOTIDE SEQUENCE [LARGE SCALE GENOMIC DNA]</scope>
    <source>
        <strain evidence="1 2">CBS 109695</strain>
    </source>
</reference>
<dbReference type="AlphaFoldDB" id="A0A166FL60"/>
<dbReference type="InterPro" id="IPR032675">
    <property type="entry name" value="LRR_dom_sf"/>
</dbReference>
<protein>
    <recommendedName>
        <fullName evidence="3">F-box domain-containing protein</fullName>
    </recommendedName>
</protein>
<evidence type="ECO:0008006" key="3">
    <source>
        <dbReference type="Google" id="ProtNLM"/>
    </source>
</evidence>
<sequence length="506" mass="57023">MSNMTRSSRAALAMHEMFKLENGLRAMEDEEIDLTAELETLRESIVTRRRHVANMRNGRALIHILPVEMLAATFLSGATEWDDYALTISHVCQHWRSTALSLPALWSRIHICPSRERLRMIKLLLHRSQGHSLDILVYLNKWEIEEAAEFDEETGEFGDQYKKLRNQLNLVSDTVPRWRSLAIYDASYKIYAEILPFLSGAAAPLLEVLDVRCHEDFNYENDTDFSGVLGFFVGGAPKLHDVTFRGLSCYVPEFPSVNVLRLRDVGGSYIYQQIRQAAASLTEMHLLGRMTEIPRWRVGPSCTLPHLKSLVIAPWDDKITDLLGFMNAPTLSSLSVELDFMETSAFNTALLSVRGSLTLSLESLSLYYADFTPSFAETVTLKIPSIQHLTLSSCKAHAHLLQHLLNPVTGGGIPWPQLETIFFSPDTQHPPPAIDASDIDIICDLVADRMVRQIPLVSIIFDSSTFKVCDKEQLGWLRRRVSVISRPVEPRTTNSAVISRCDNRAG</sequence>
<dbReference type="Proteomes" id="UP000076532">
    <property type="component" value="Unassembled WGS sequence"/>
</dbReference>
<gene>
    <name evidence="1" type="ORF">FIBSPDRAFT_1047203</name>
</gene>
<dbReference type="SUPFAM" id="SSF52047">
    <property type="entry name" value="RNI-like"/>
    <property type="match status" value="1"/>
</dbReference>
<dbReference type="OrthoDB" id="2884925at2759"/>
<dbReference type="Gene3D" id="3.80.10.10">
    <property type="entry name" value="Ribonuclease Inhibitor"/>
    <property type="match status" value="1"/>
</dbReference>
<evidence type="ECO:0000313" key="2">
    <source>
        <dbReference type="Proteomes" id="UP000076532"/>
    </source>
</evidence>
<name>A0A166FL60_9AGAM</name>
<proteinExistence type="predicted"/>
<keyword evidence="2" id="KW-1185">Reference proteome</keyword>